<feature type="transmembrane region" description="Helical" evidence="5">
    <location>
        <begin position="73"/>
        <end position="92"/>
    </location>
</feature>
<dbReference type="OrthoDB" id="7595779at2"/>
<evidence type="ECO:0000313" key="6">
    <source>
        <dbReference type="EMBL" id="RVT93373.1"/>
    </source>
</evidence>
<keyword evidence="3 5" id="KW-1133">Transmembrane helix</keyword>
<gene>
    <name evidence="6" type="ORF">EOD43_05700</name>
</gene>
<evidence type="ECO:0000256" key="3">
    <source>
        <dbReference type="ARBA" id="ARBA00022989"/>
    </source>
</evidence>
<feature type="transmembrane region" description="Helical" evidence="5">
    <location>
        <begin position="98"/>
        <end position="114"/>
    </location>
</feature>
<reference evidence="6 7" key="1">
    <citation type="submission" date="2019-01" db="EMBL/GenBank/DDBJ databases">
        <authorList>
            <person name="Chen W.-M."/>
        </authorList>
    </citation>
    <scope>NUCLEOTIDE SEQUENCE [LARGE SCALE GENOMIC DNA]</scope>
    <source>
        <strain evidence="6 7">CCP-7</strain>
    </source>
</reference>
<name>A0A437M704_9SPHN</name>
<comment type="caution">
    <text evidence="6">The sequence shown here is derived from an EMBL/GenBank/DDBJ whole genome shotgun (WGS) entry which is preliminary data.</text>
</comment>
<evidence type="ECO:0000256" key="4">
    <source>
        <dbReference type="ARBA" id="ARBA00023136"/>
    </source>
</evidence>
<feature type="transmembrane region" description="Helical" evidence="5">
    <location>
        <begin position="12"/>
        <end position="32"/>
    </location>
</feature>
<feature type="transmembrane region" description="Helical" evidence="5">
    <location>
        <begin position="44"/>
        <end position="66"/>
    </location>
</feature>
<evidence type="ECO:0000313" key="7">
    <source>
        <dbReference type="Proteomes" id="UP000282971"/>
    </source>
</evidence>
<dbReference type="Pfam" id="PF13564">
    <property type="entry name" value="DoxX_2"/>
    <property type="match status" value="1"/>
</dbReference>
<keyword evidence="4 5" id="KW-0472">Membrane</keyword>
<keyword evidence="2 5" id="KW-0812">Transmembrane</keyword>
<evidence type="ECO:0000256" key="2">
    <source>
        <dbReference type="ARBA" id="ARBA00022692"/>
    </source>
</evidence>
<proteinExistence type="predicted"/>
<sequence length="128" mass="13819">MIFPRTPRSLLRALLIAGLIAFFLVGGIANLFPPASVRADYARWGYPAGFHYLTGTIELTAAMLLVPLRTRDLGRVLAALAMAGAIATLLVAGEWSHAIAPATLIAALALSRYLDEKAREARWEGKVF</sequence>
<evidence type="ECO:0000256" key="1">
    <source>
        <dbReference type="ARBA" id="ARBA00004141"/>
    </source>
</evidence>
<dbReference type="GO" id="GO:0016020">
    <property type="term" value="C:membrane"/>
    <property type="evidence" value="ECO:0007669"/>
    <property type="project" value="UniProtKB-SubCell"/>
</dbReference>
<dbReference type="Proteomes" id="UP000282971">
    <property type="component" value="Unassembled WGS sequence"/>
</dbReference>
<keyword evidence="7" id="KW-1185">Reference proteome</keyword>
<dbReference type="AlphaFoldDB" id="A0A437M704"/>
<organism evidence="6 7">
    <name type="scientific">Sphingomonas crocodyli</name>
    <dbReference type="NCBI Taxonomy" id="1979270"/>
    <lineage>
        <taxon>Bacteria</taxon>
        <taxon>Pseudomonadati</taxon>
        <taxon>Pseudomonadota</taxon>
        <taxon>Alphaproteobacteria</taxon>
        <taxon>Sphingomonadales</taxon>
        <taxon>Sphingomonadaceae</taxon>
        <taxon>Sphingomonas</taxon>
    </lineage>
</organism>
<comment type="subcellular location">
    <subcellularLocation>
        <location evidence="1">Membrane</location>
        <topology evidence="1">Multi-pass membrane protein</topology>
    </subcellularLocation>
</comment>
<protein>
    <submittedName>
        <fullName evidence="6">DoxX family protein</fullName>
    </submittedName>
</protein>
<evidence type="ECO:0000256" key="5">
    <source>
        <dbReference type="SAM" id="Phobius"/>
    </source>
</evidence>
<dbReference type="EMBL" id="SACN01000001">
    <property type="protein sequence ID" value="RVT93373.1"/>
    <property type="molecule type" value="Genomic_DNA"/>
</dbReference>
<dbReference type="InterPro" id="IPR032808">
    <property type="entry name" value="DoxX"/>
</dbReference>
<dbReference type="RefSeq" id="WP_127741914.1">
    <property type="nucleotide sequence ID" value="NZ_SACN01000001.1"/>
</dbReference>
<accession>A0A437M704</accession>